<comment type="similarity">
    <text evidence="4">Belongs to the putative lipase ROG1 family.</text>
</comment>
<evidence type="ECO:0000256" key="8">
    <source>
        <dbReference type="SAM" id="MobiDB-lite"/>
    </source>
</evidence>
<comment type="subcellular location">
    <subcellularLocation>
        <location evidence="2">Endoplasmic reticulum</location>
    </subcellularLocation>
    <subcellularLocation>
        <location evidence="3">Membrane</location>
    </subcellularLocation>
    <subcellularLocation>
        <location evidence="1">Mitochondrion</location>
    </subcellularLocation>
</comment>
<evidence type="ECO:0000256" key="3">
    <source>
        <dbReference type="ARBA" id="ARBA00004370"/>
    </source>
</evidence>
<dbReference type="PANTHER" id="PTHR48182">
    <property type="entry name" value="PROTEIN SERAC1"/>
    <property type="match status" value="1"/>
</dbReference>
<evidence type="ECO:0000313" key="11">
    <source>
        <dbReference type="Proteomes" id="UP001301769"/>
    </source>
</evidence>
<dbReference type="SUPFAM" id="SSF53474">
    <property type="entry name" value="alpha/beta-Hydrolases"/>
    <property type="match status" value="1"/>
</dbReference>
<reference evidence="10" key="2">
    <citation type="submission" date="2023-05" db="EMBL/GenBank/DDBJ databases">
        <authorList>
            <consortium name="Lawrence Berkeley National Laboratory"/>
            <person name="Steindorff A."/>
            <person name="Hensen N."/>
            <person name="Bonometti L."/>
            <person name="Westerberg I."/>
            <person name="Brannstrom I.O."/>
            <person name="Guillou S."/>
            <person name="Cros-Aarteil S."/>
            <person name="Calhoun S."/>
            <person name="Haridas S."/>
            <person name="Kuo A."/>
            <person name="Mondo S."/>
            <person name="Pangilinan J."/>
            <person name="Riley R."/>
            <person name="Labutti K."/>
            <person name="Andreopoulos B."/>
            <person name="Lipzen A."/>
            <person name="Chen C."/>
            <person name="Yanf M."/>
            <person name="Daum C."/>
            <person name="Ng V."/>
            <person name="Clum A."/>
            <person name="Ohm R."/>
            <person name="Martin F."/>
            <person name="Silar P."/>
            <person name="Natvig D."/>
            <person name="Lalanne C."/>
            <person name="Gautier V."/>
            <person name="Ament-Velasquez S.L."/>
            <person name="Kruys A."/>
            <person name="Hutchinson M.I."/>
            <person name="Powell A.J."/>
            <person name="Barry K."/>
            <person name="Miller A.N."/>
            <person name="Grigoriev I.V."/>
            <person name="Debuchy R."/>
            <person name="Gladieux P."/>
            <person name="Thoren M.H."/>
            <person name="Johannesson H."/>
        </authorList>
    </citation>
    <scope>NUCLEOTIDE SEQUENCE</scope>
    <source>
        <strain evidence="10">PSN293</strain>
    </source>
</reference>
<dbReference type="Gene3D" id="3.40.50.1820">
    <property type="entry name" value="alpha/beta hydrolase"/>
    <property type="match status" value="1"/>
</dbReference>
<dbReference type="InterPro" id="IPR007751">
    <property type="entry name" value="DUF676_lipase-like"/>
</dbReference>
<dbReference type="Proteomes" id="UP001301769">
    <property type="component" value="Unassembled WGS sequence"/>
</dbReference>
<dbReference type="InterPro" id="IPR052374">
    <property type="entry name" value="SERAC1"/>
</dbReference>
<name>A0AAN6XVH3_9PEZI</name>
<proteinExistence type="inferred from homology"/>
<feature type="region of interest" description="Disordered" evidence="8">
    <location>
        <begin position="21"/>
        <end position="40"/>
    </location>
</feature>
<feature type="compositionally biased region" description="Polar residues" evidence="8">
    <location>
        <begin position="22"/>
        <end position="40"/>
    </location>
</feature>
<dbReference type="GO" id="GO:0005739">
    <property type="term" value="C:mitochondrion"/>
    <property type="evidence" value="ECO:0007669"/>
    <property type="project" value="UniProtKB-SubCell"/>
</dbReference>
<comment type="caution">
    <text evidence="10">The sequence shown here is derived from an EMBL/GenBank/DDBJ whole genome shotgun (WGS) entry which is preliminary data.</text>
</comment>
<keyword evidence="11" id="KW-1185">Reference proteome</keyword>
<dbReference type="EMBL" id="MU858280">
    <property type="protein sequence ID" value="KAK4207664.1"/>
    <property type="molecule type" value="Genomic_DNA"/>
</dbReference>
<evidence type="ECO:0000256" key="6">
    <source>
        <dbReference type="ARBA" id="ARBA00023128"/>
    </source>
</evidence>
<accession>A0AAN6XVH3</accession>
<sequence>MTITTSPTKRTSSFEKLIGRLSPSSTFNDKTTSKPTTDSNPYGIKVLYNPSDPIADVIFVHGIKGHREQTWSQGSGGPPWPQTLLPLRMPDIRIMTFGYDANPIAWRASVSVNRIGDHSKNLLAALARHRQDKQCSAHRPIIFVAHSLGGLVCKDALLTSRSSADERLRRIYECTRGILFLGTPHTGASLATAAHRLARVLSLTTPKSNLRILRVLEKDSEVLARIQTEFYTILQTRPALHVSCFYEELKYPGLGDVIVSTDSAVLPGYTGIGIHAHHRDMARFETEDSPGFDAVVGELQQLVNELAASVSNSAAFVNGETGGASNRSASGLPSKVTSRMYGDGGIEIWGDVIKSNVVNGNQIVHGDLTFNGS</sequence>
<dbReference type="Pfam" id="PF05057">
    <property type="entry name" value="DUF676"/>
    <property type="match status" value="1"/>
</dbReference>
<evidence type="ECO:0000313" key="10">
    <source>
        <dbReference type="EMBL" id="KAK4207664.1"/>
    </source>
</evidence>
<evidence type="ECO:0000259" key="9">
    <source>
        <dbReference type="Pfam" id="PF05057"/>
    </source>
</evidence>
<reference evidence="10" key="1">
    <citation type="journal article" date="2023" name="Mol. Phylogenet. Evol.">
        <title>Genome-scale phylogeny and comparative genomics of the fungal order Sordariales.</title>
        <authorList>
            <person name="Hensen N."/>
            <person name="Bonometti L."/>
            <person name="Westerberg I."/>
            <person name="Brannstrom I.O."/>
            <person name="Guillou S."/>
            <person name="Cros-Aarteil S."/>
            <person name="Calhoun S."/>
            <person name="Haridas S."/>
            <person name="Kuo A."/>
            <person name="Mondo S."/>
            <person name="Pangilinan J."/>
            <person name="Riley R."/>
            <person name="LaButti K."/>
            <person name="Andreopoulos B."/>
            <person name="Lipzen A."/>
            <person name="Chen C."/>
            <person name="Yan M."/>
            <person name="Daum C."/>
            <person name="Ng V."/>
            <person name="Clum A."/>
            <person name="Steindorff A."/>
            <person name="Ohm R.A."/>
            <person name="Martin F."/>
            <person name="Silar P."/>
            <person name="Natvig D.O."/>
            <person name="Lalanne C."/>
            <person name="Gautier V."/>
            <person name="Ament-Velasquez S.L."/>
            <person name="Kruys A."/>
            <person name="Hutchinson M.I."/>
            <person name="Powell A.J."/>
            <person name="Barry K."/>
            <person name="Miller A.N."/>
            <person name="Grigoriev I.V."/>
            <person name="Debuchy R."/>
            <person name="Gladieux P."/>
            <person name="Hiltunen Thoren M."/>
            <person name="Johannesson H."/>
        </authorList>
    </citation>
    <scope>NUCLEOTIDE SEQUENCE</scope>
    <source>
        <strain evidence="10">PSN293</strain>
    </source>
</reference>
<evidence type="ECO:0000256" key="4">
    <source>
        <dbReference type="ARBA" id="ARBA00007920"/>
    </source>
</evidence>
<feature type="domain" description="DUF676" evidence="9">
    <location>
        <begin position="121"/>
        <end position="194"/>
    </location>
</feature>
<gene>
    <name evidence="10" type="ORF">QBC37DRAFT_298226</name>
</gene>
<evidence type="ECO:0000256" key="7">
    <source>
        <dbReference type="ARBA" id="ARBA00023136"/>
    </source>
</evidence>
<protein>
    <recommendedName>
        <fullName evidence="9">DUF676 domain-containing protein</fullName>
    </recommendedName>
</protein>
<keyword evidence="6" id="KW-0496">Mitochondrion</keyword>
<dbReference type="InterPro" id="IPR029058">
    <property type="entry name" value="AB_hydrolase_fold"/>
</dbReference>
<dbReference type="PANTHER" id="PTHR48182:SF2">
    <property type="entry name" value="PROTEIN SERAC1"/>
    <property type="match status" value="1"/>
</dbReference>
<dbReference type="AlphaFoldDB" id="A0AAN6XVH3"/>
<evidence type="ECO:0000256" key="2">
    <source>
        <dbReference type="ARBA" id="ARBA00004240"/>
    </source>
</evidence>
<organism evidence="10 11">
    <name type="scientific">Rhypophila decipiens</name>
    <dbReference type="NCBI Taxonomy" id="261697"/>
    <lineage>
        <taxon>Eukaryota</taxon>
        <taxon>Fungi</taxon>
        <taxon>Dikarya</taxon>
        <taxon>Ascomycota</taxon>
        <taxon>Pezizomycotina</taxon>
        <taxon>Sordariomycetes</taxon>
        <taxon>Sordariomycetidae</taxon>
        <taxon>Sordariales</taxon>
        <taxon>Naviculisporaceae</taxon>
        <taxon>Rhypophila</taxon>
    </lineage>
</organism>
<dbReference type="GO" id="GO:0005783">
    <property type="term" value="C:endoplasmic reticulum"/>
    <property type="evidence" value="ECO:0007669"/>
    <property type="project" value="UniProtKB-SubCell"/>
</dbReference>
<dbReference type="GO" id="GO:0016020">
    <property type="term" value="C:membrane"/>
    <property type="evidence" value="ECO:0007669"/>
    <property type="project" value="UniProtKB-SubCell"/>
</dbReference>
<evidence type="ECO:0000256" key="1">
    <source>
        <dbReference type="ARBA" id="ARBA00004173"/>
    </source>
</evidence>
<evidence type="ECO:0000256" key="5">
    <source>
        <dbReference type="ARBA" id="ARBA00022824"/>
    </source>
</evidence>
<keyword evidence="7" id="KW-0472">Membrane</keyword>
<keyword evidence="5" id="KW-0256">Endoplasmic reticulum</keyword>